<dbReference type="Gene3D" id="3.40.309.10">
    <property type="entry name" value="Aldehyde Dehydrogenase, Chain A, domain 2"/>
    <property type="match status" value="2"/>
</dbReference>
<feature type="active site" evidence="5">
    <location>
        <position position="255"/>
    </location>
</feature>
<evidence type="ECO:0000256" key="3">
    <source>
        <dbReference type="ARBA" id="ARBA00023002"/>
    </source>
</evidence>
<name>A0A1Q5UPF0_9EURO</name>
<proteinExistence type="inferred from homology"/>
<gene>
    <name evidence="7" type="ORF">PENSUB_14120</name>
</gene>
<dbReference type="SUPFAM" id="SSF53720">
    <property type="entry name" value="ALDH-like"/>
    <property type="match status" value="1"/>
</dbReference>
<dbReference type="GO" id="GO:0016117">
    <property type="term" value="P:carotenoid biosynthetic process"/>
    <property type="evidence" value="ECO:0007669"/>
    <property type="project" value="UniProtKB-KW"/>
</dbReference>
<dbReference type="InterPro" id="IPR012394">
    <property type="entry name" value="Aldehyde_DH_NAD(P)"/>
</dbReference>
<dbReference type="PIRSF" id="PIRSF036492">
    <property type="entry name" value="ALDH"/>
    <property type="match status" value="1"/>
</dbReference>
<dbReference type="InterPro" id="IPR016161">
    <property type="entry name" value="Ald_DH/histidinol_DH"/>
</dbReference>
<dbReference type="GO" id="GO:0005737">
    <property type="term" value="C:cytoplasm"/>
    <property type="evidence" value="ECO:0007669"/>
    <property type="project" value="TreeGrafter"/>
</dbReference>
<dbReference type="InterPro" id="IPR016160">
    <property type="entry name" value="Ald_DH_CS_CYS"/>
</dbReference>
<evidence type="ECO:0000256" key="1">
    <source>
        <dbReference type="ARBA" id="ARBA00009986"/>
    </source>
</evidence>
<accession>A0A1Q5UPF0</accession>
<dbReference type="AlphaFoldDB" id="A0A1Q5UPF0"/>
<dbReference type="Pfam" id="PF00171">
    <property type="entry name" value="Aldedh"/>
    <property type="match status" value="1"/>
</dbReference>
<organism evidence="7 8">
    <name type="scientific">Penicillium subrubescens</name>
    <dbReference type="NCBI Taxonomy" id="1316194"/>
    <lineage>
        <taxon>Eukaryota</taxon>
        <taxon>Fungi</taxon>
        <taxon>Dikarya</taxon>
        <taxon>Ascomycota</taxon>
        <taxon>Pezizomycotina</taxon>
        <taxon>Eurotiomycetes</taxon>
        <taxon>Eurotiomycetidae</taxon>
        <taxon>Eurotiales</taxon>
        <taxon>Aspergillaceae</taxon>
        <taxon>Penicillium</taxon>
    </lineage>
</organism>
<dbReference type="EMBL" id="MNBE01000099">
    <property type="protein sequence ID" value="OKP14341.1"/>
    <property type="molecule type" value="Genomic_DNA"/>
</dbReference>
<feature type="active site" evidence="5">
    <location>
        <position position="221"/>
    </location>
</feature>
<evidence type="ECO:0000256" key="5">
    <source>
        <dbReference type="PIRSR" id="PIRSR036492-1"/>
    </source>
</evidence>
<evidence type="ECO:0000313" key="8">
    <source>
        <dbReference type="Proteomes" id="UP000186955"/>
    </source>
</evidence>
<comment type="caution">
    <text evidence="7">The sequence shown here is derived from an EMBL/GenBank/DDBJ whole genome shotgun (WGS) entry which is preliminary data.</text>
</comment>
<keyword evidence="8" id="KW-1185">Reference proteome</keyword>
<dbReference type="PANTHER" id="PTHR43570">
    <property type="entry name" value="ALDEHYDE DEHYDROGENASE"/>
    <property type="match status" value="1"/>
</dbReference>
<dbReference type="Proteomes" id="UP000186955">
    <property type="component" value="Unassembled WGS sequence"/>
</dbReference>
<keyword evidence="3 4" id="KW-0560">Oxidoreductase</keyword>
<dbReference type="InterPro" id="IPR016162">
    <property type="entry name" value="Ald_DH_N"/>
</dbReference>
<evidence type="ECO:0000313" key="7">
    <source>
        <dbReference type="EMBL" id="OKP14341.1"/>
    </source>
</evidence>
<dbReference type="PROSITE" id="PS00070">
    <property type="entry name" value="ALDEHYDE_DEHYDR_CYS"/>
    <property type="match status" value="1"/>
</dbReference>
<evidence type="ECO:0000256" key="4">
    <source>
        <dbReference type="PIRNR" id="PIRNR036492"/>
    </source>
</evidence>
<evidence type="ECO:0000259" key="6">
    <source>
        <dbReference type="Pfam" id="PF00171"/>
    </source>
</evidence>
<dbReference type="GO" id="GO:0004029">
    <property type="term" value="F:aldehyde dehydrogenase (NAD+) activity"/>
    <property type="evidence" value="ECO:0007669"/>
    <property type="project" value="TreeGrafter"/>
</dbReference>
<reference evidence="7 8" key="1">
    <citation type="submission" date="2016-10" db="EMBL/GenBank/DDBJ databases">
        <title>Genome sequence of the ascomycete fungus Penicillium subrubescens.</title>
        <authorList>
            <person name="De Vries R.P."/>
            <person name="Peng M."/>
            <person name="Dilokpimol A."/>
            <person name="Hilden K."/>
            <person name="Makela M.R."/>
            <person name="Grigoriev I."/>
            <person name="Riley R."/>
            <person name="Granchi Z."/>
        </authorList>
    </citation>
    <scope>NUCLEOTIDE SEQUENCE [LARGE SCALE GENOMIC DNA]</scope>
    <source>
        <strain evidence="7 8">CBS 132785</strain>
    </source>
</reference>
<dbReference type="Gene3D" id="3.40.605.10">
    <property type="entry name" value="Aldehyde Dehydrogenase, Chain A, domain 1"/>
    <property type="match status" value="2"/>
</dbReference>
<dbReference type="STRING" id="1316194.A0A1Q5UPF0"/>
<dbReference type="FunFam" id="3.40.605.10:FF:000004">
    <property type="entry name" value="Aldehyde dehydrogenase"/>
    <property type="match status" value="1"/>
</dbReference>
<dbReference type="PANTHER" id="PTHR43570:SF16">
    <property type="entry name" value="ALDEHYDE DEHYDROGENASE TYPE III, ISOFORM Q"/>
    <property type="match status" value="1"/>
</dbReference>
<dbReference type="InterPro" id="IPR015590">
    <property type="entry name" value="Aldehyde_DH_dom"/>
</dbReference>
<protein>
    <recommendedName>
        <fullName evidence="4">Aldehyde dehydrogenase</fullName>
    </recommendedName>
</protein>
<sequence length="462" mass="51169">MGRADDGYESVEEIKAFHSTLVSTFRTGKTKDIAWRKWQLKQLWWLVDENEQAIVDAIKSDLNRPGFETYLTDLAGIRKDILYHLENIDAWAADEPLGDSFVARRLGVARIRKEPLGVVLIIGAWNFPVLLVLQPLIAAITAGCCAIIKPSELTTACQTLLRELFTQYLDSSAIRVVCGGVDETTKLLEFPFNHIFFTGSASVGRHISAAAAKHLTPVTLELGGQSPAIIGKSADLDRAAKTIAFSKFLNAGQICLAVNHVFVDPAVHDTFVERLKHWSSQFLHGERKITTAIVNQRHWDRLSGLLKQTKGTVVCGGGESDELCRMKPTVVTDLDIDGGVTINDVILHAGFPGAPFGGVGGSGHGYYHGPYGFQTFSHLRTIMSPPKWFDRLLAFRYPPYSAANKAKMPKTKATFKRNETIQDQRVKKSRFLGLKIATGVALLGIFWYSRSYVNESLYAFKI</sequence>
<evidence type="ECO:0000256" key="2">
    <source>
        <dbReference type="ARBA" id="ARBA00022746"/>
    </source>
</evidence>
<keyword evidence="2" id="KW-0125">Carotenoid biosynthesis</keyword>
<dbReference type="InterPro" id="IPR016163">
    <property type="entry name" value="Ald_DH_C"/>
</dbReference>
<comment type="similarity">
    <text evidence="1 4">Belongs to the aldehyde dehydrogenase family.</text>
</comment>
<feature type="domain" description="Aldehyde dehydrogenase" evidence="6">
    <location>
        <begin position="32"/>
        <end position="335"/>
    </location>
</feature>
<dbReference type="GO" id="GO:0006081">
    <property type="term" value="P:aldehyde metabolic process"/>
    <property type="evidence" value="ECO:0007669"/>
    <property type="project" value="InterPro"/>
</dbReference>